<dbReference type="SUPFAM" id="SSF47413">
    <property type="entry name" value="lambda repressor-like DNA-binding domains"/>
    <property type="match status" value="1"/>
</dbReference>
<gene>
    <name evidence="2" type="ORF">CBF96_09975</name>
</gene>
<dbReference type="InterPro" id="IPR010982">
    <property type="entry name" value="Lambda_DNA-bd_dom_sf"/>
</dbReference>
<dbReference type="GO" id="GO:0003677">
    <property type="term" value="F:DNA binding"/>
    <property type="evidence" value="ECO:0007669"/>
    <property type="project" value="InterPro"/>
</dbReference>
<feature type="coiled-coil region" evidence="1">
    <location>
        <begin position="2"/>
        <end position="36"/>
    </location>
</feature>
<organism evidence="2 3">
    <name type="scientific">Limosilactobacillus reuteri</name>
    <name type="common">Lactobacillus reuteri</name>
    <dbReference type="NCBI Taxonomy" id="1598"/>
    <lineage>
        <taxon>Bacteria</taxon>
        <taxon>Bacillati</taxon>
        <taxon>Bacillota</taxon>
        <taxon>Bacilli</taxon>
        <taxon>Lactobacillales</taxon>
        <taxon>Lactobacillaceae</taxon>
        <taxon>Limosilactobacillus</taxon>
    </lineage>
</organism>
<dbReference type="AlphaFoldDB" id="A0A256SKC9"/>
<reference evidence="3" key="1">
    <citation type="submission" date="2017-05" db="EMBL/GenBank/DDBJ databases">
        <authorList>
            <person name="Lin X.B."/>
            <person name="Stothard P."/>
            <person name="Tasseva G."/>
            <person name="Walter J."/>
        </authorList>
    </citation>
    <scope>NUCLEOTIDE SEQUENCE [LARGE SCALE GENOMIC DNA]</scope>
    <source>
        <strain evidence="3">114h</strain>
    </source>
</reference>
<name>A0A256SKC9_LIMRT</name>
<proteinExistence type="predicted"/>
<dbReference type="EMBL" id="NGPL01000084">
    <property type="protein sequence ID" value="OYS66618.1"/>
    <property type="molecule type" value="Genomic_DNA"/>
</dbReference>
<protein>
    <submittedName>
        <fullName evidence="2">Uncharacterized protein</fullName>
    </submittedName>
</protein>
<evidence type="ECO:0000256" key="1">
    <source>
        <dbReference type="SAM" id="Coils"/>
    </source>
</evidence>
<sequence length="127" mass="14184">MKNRIEECRKQAELTLEEVAAKMNTFLGNLKAAENASDPFQVLSGHGIENLAAVLHVTPAYLVGWTDKKPDKQSVGATIYLNDREASYIDLDCLSSIDERFVNGRDNFGHEVHIPIHSILYIAENLD</sequence>
<dbReference type="Gene3D" id="1.10.260.40">
    <property type="entry name" value="lambda repressor-like DNA-binding domains"/>
    <property type="match status" value="1"/>
</dbReference>
<accession>A0A256SKC9</accession>
<comment type="caution">
    <text evidence="2">The sequence shown here is derived from an EMBL/GenBank/DDBJ whole genome shotgun (WGS) entry which is preliminary data.</text>
</comment>
<reference evidence="2 3" key="2">
    <citation type="submission" date="2017-09" db="EMBL/GenBank/DDBJ databases">
        <title>Tripartite evolution among Lactobacillus johnsonii, Lactobacillus taiwanensis, Lactobacillus reuteri and their rodent host.</title>
        <authorList>
            <person name="Wang T."/>
            <person name="Knowles S."/>
            <person name="Cheng C."/>
        </authorList>
    </citation>
    <scope>NUCLEOTIDE SEQUENCE [LARGE SCALE GENOMIC DNA]</scope>
    <source>
        <strain evidence="2 3">114h</strain>
    </source>
</reference>
<keyword evidence="1" id="KW-0175">Coiled coil</keyword>
<evidence type="ECO:0000313" key="2">
    <source>
        <dbReference type="EMBL" id="OYS66618.1"/>
    </source>
</evidence>
<dbReference type="RefSeq" id="WP_094537435.1">
    <property type="nucleotide sequence ID" value="NZ_JAJGTP010000194.1"/>
</dbReference>
<evidence type="ECO:0000313" key="3">
    <source>
        <dbReference type="Proteomes" id="UP000215747"/>
    </source>
</evidence>
<dbReference type="Proteomes" id="UP000215747">
    <property type="component" value="Unassembled WGS sequence"/>
</dbReference>